<dbReference type="InterPro" id="IPR035897">
    <property type="entry name" value="Toll_tir_struct_dom_sf"/>
</dbReference>
<dbReference type="GO" id="GO:0043531">
    <property type="term" value="F:ADP binding"/>
    <property type="evidence" value="ECO:0007669"/>
    <property type="project" value="InterPro"/>
</dbReference>
<feature type="domain" description="TIR" evidence="2">
    <location>
        <begin position="15"/>
        <end position="182"/>
    </location>
</feature>
<comment type="caution">
    <text evidence="3">The sequence shown here is derived from an EMBL/GenBank/DDBJ whole genome shotgun (WGS) entry which is preliminary data.</text>
</comment>
<dbReference type="AlphaFoldDB" id="A0AAD9TWM2"/>
<reference evidence="3" key="1">
    <citation type="journal article" date="2023" name="Plant J.">
        <title>Genome sequences and population genomics provide insights into the demographic history, inbreeding, and mutation load of two 'living fossil' tree species of Dipteronia.</title>
        <authorList>
            <person name="Feng Y."/>
            <person name="Comes H.P."/>
            <person name="Chen J."/>
            <person name="Zhu S."/>
            <person name="Lu R."/>
            <person name="Zhang X."/>
            <person name="Li P."/>
            <person name="Qiu J."/>
            <person name="Olsen K.M."/>
            <person name="Qiu Y."/>
        </authorList>
    </citation>
    <scope>NUCLEOTIDE SEQUENCE</scope>
    <source>
        <strain evidence="3">KIB01</strain>
    </source>
</reference>
<dbReference type="GO" id="GO:0007165">
    <property type="term" value="P:signal transduction"/>
    <property type="evidence" value="ECO:0007669"/>
    <property type="project" value="InterPro"/>
</dbReference>
<keyword evidence="4" id="KW-1185">Reference proteome</keyword>
<dbReference type="Pfam" id="PF01582">
    <property type="entry name" value="TIR"/>
    <property type="match status" value="1"/>
</dbReference>
<dbReference type="PROSITE" id="PS50104">
    <property type="entry name" value="TIR"/>
    <property type="match status" value="1"/>
</dbReference>
<dbReference type="Pfam" id="PF00931">
    <property type="entry name" value="NB-ARC"/>
    <property type="match status" value="1"/>
</dbReference>
<accession>A0AAD9TWM2</accession>
<dbReference type="EMBL" id="JANJYI010000007">
    <property type="protein sequence ID" value="KAK2643362.1"/>
    <property type="molecule type" value="Genomic_DNA"/>
</dbReference>
<dbReference type="Proteomes" id="UP001280121">
    <property type="component" value="Unassembled WGS sequence"/>
</dbReference>
<evidence type="ECO:0000313" key="3">
    <source>
        <dbReference type="EMBL" id="KAK2643362.1"/>
    </source>
</evidence>
<keyword evidence="1" id="KW-0520">NAD</keyword>
<organism evidence="3 4">
    <name type="scientific">Dipteronia dyeriana</name>
    <dbReference type="NCBI Taxonomy" id="168575"/>
    <lineage>
        <taxon>Eukaryota</taxon>
        <taxon>Viridiplantae</taxon>
        <taxon>Streptophyta</taxon>
        <taxon>Embryophyta</taxon>
        <taxon>Tracheophyta</taxon>
        <taxon>Spermatophyta</taxon>
        <taxon>Magnoliopsida</taxon>
        <taxon>eudicotyledons</taxon>
        <taxon>Gunneridae</taxon>
        <taxon>Pentapetalae</taxon>
        <taxon>rosids</taxon>
        <taxon>malvids</taxon>
        <taxon>Sapindales</taxon>
        <taxon>Sapindaceae</taxon>
        <taxon>Hippocastanoideae</taxon>
        <taxon>Acereae</taxon>
        <taxon>Dipteronia</taxon>
    </lineage>
</organism>
<gene>
    <name evidence="3" type="ORF">Ddye_025125</name>
</gene>
<dbReference type="GO" id="GO:0006952">
    <property type="term" value="P:defense response"/>
    <property type="evidence" value="ECO:0007669"/>
    <property type="project" value="InterPro"/>
</dbReference>
<dbReference type="InterPro" id="IPR000157">
    <property type="entry name" value="TIR_dom"/>
</dbReference>
<dbReference type="InterPro" id="IPR002182">
    <property type="entry name" value="NB-ARC"/>
</dbReference>
<dbReference type="Gene3D" id="3.40.50.300">
    <property type="entry name" value="P-loop containing nucleotide triphosphate hydrolases"/>
    <property type="match status" value="1"/>
</dbReference>
<dbReference type="Gene3D" id="3.40.50.10140">
    <property type="entry name" value="Toll/interleukin-1 receptor homology (TIR) domain"/>
    <property type="match status" value="1"/>
</dbReference>
<dbReference type="SUPFAM" id="SSF52200">
    <property type="entry name" value="Toll/Interleukin receptor TIR domain"/>
    <property type="match status" value="1"/>
</dbReference>
<dbReference type="SMART" id="SM00255">
    <property type="entry name" value="TIR"/>
    <property type="match status" value="1"/>
</dbReference>
<evidence type="ECO:0000259" key="2">
    <source>
        <dbReference type="PROSITE" id="PS50104"/>
    </source>
</evidence>
<dbReference type="FunFam" id="3.40.50.10140:FF:000007">
    <property type="entry name" value="Disease resistance protein (TIR-NBS-LRR class)"/>
    <property type="match status" value="1"/>
</dbReference>
<sequence length="276" mass="30837">MASSSSSLISGSNPPKYDVFLSFRGEDTRNTFTSHLYAALSRSKIETFIDDSEVRTGDEISSSLSIAIRSSRLSIVIFSKDYASSMWCLNELLEILECNKTRGHIILPIFYHVTPSEVRKQTGTYGEAFAVHEERFKETKGKVQKWRTALANIIGLSGTVINHHRPEPEFIDEIVEDVSCKLKLISSGDYLDPGLVGITSRIKRVKSLLCVEMEDIRIIGIWGMGGIGKSTIAKAIFHRIAKEFEAVCVLTDVKNEAKKRTSAFTRAASFQYIWGT</sequence>
<name>A0AAD9TWM2_9ROSI</name>
<evidence type="ECO:0000256" key="1">
    <source>
        <dbReference type="ARBA" id="ARBA00023027"/>
    </source>
</evidence>
<dbReference type="SUPFAM" id="SSF52540">
    <property type="entry name" value="P-loop containing nucleoside triphosphate hydrolases"/>
    <property type="match status" value="1"/>
</dbReference>
<dbReference type="PANTHER" id="PTHR11017">
    <property type="entry name" value="LEUCINE-RICH REPEAT-CONTAINING PROTEIN"/>
    <property type="match status" value="1"/>
</dbReference>
<evidence type="ECO:0000313" key="4">
    <source>
        <dbReference type="Proteomes" id="UP001280121"/>
    </source>
</evidence>
<proteinExistence type="predicted"/>
<dbReference type="InterPro" id="IPR027417">
    <property type="entry name" value="P-loop_NTPase"/>
</dbReference>
<dbReference type="PANTHER" id="PTHR11017:SF479">
    <property type="entry name" value="DISEASE RESISTANCE PROTEIN (TIR-NBS-LRR CLASS) FAMILY"/>
    <property type="match status" value="1"/>
</dbReference>
<protein>
    <recommendedName>
        <fullName evidence="2">TIR domain-containing protein</fullName>
    </recommendedName>
</protein>
<dbReference type="InterPro" id="IPR044974">
    <property type="entry name" value="Disease_R_plants"/>
</dbReference>